<name>A0A6J5NGZ5_9CAUD</name>
<evidence type="ECO:0000313" key="1">
    <source>
        <dbReference type="EMBL" id="CAB4154664.1"/>
    </source>
</evidence>
<organism evidence="1">
    <name type="scientific">uncultured Caudovirales phage</name>
    <dbReference type="NCBI Taxonomy" id="2100421"/>
    <lineage>
        <taxon>Viruses</taxon>
        <taxon>Duplodnaviria</taxon>
        <taxon>Heunggongvirae</taxon>
        <taxon>Uroviricota</taxon>
        <taxon>Caudoviricetes</taxon>
        <taxon>Peduoviridae</taxon>
        <taxon>Maltschvirus</taxon>
        <taxon>Maltschvirus maltsch</taxon>
    </lineage>
</organism>
<reference evidence="1" key="1">
    <citation type="submission" date="2020-04" db="EMBL/GenBank/DDBJ databases">
        <authorList>
            <person name="Chiriac C."/>
            <person name="Salcher M."/>
            <person name="Ghai R."/>
            <person name="Kavagutti S V."/>
        </authorList>
    </citation>
    <scope>NUCLEOTIDE SEQUENCE</scope>
</reference>
<dbReference type="EMBL" id="LR796618">
    <property type="protein sequence ID" value="CAB4154664.1"/>
    <property type="molecule type" value="Genomic_DNA"/>
</dbReference>
<gene>
    <name evidence="1" type="ORF">UFOVP648_23</name>
</gene>
<proteinExistence type="predicted"/>
<protein>
    <submittedName>
        <fullName evidence="1">Uncharacterized protein</fullName>
    </submittedName>
</protein>
<accession>A0A6J5NGZ5</accession>
<sequence length="297" mass="31505">MFLTLGNNVIRNRVFDVDANAFINAVGSLDGAQENAIQYLTVSLKEYNLWNKMTAIYPIIGGTASSHGYNLKDPRNLDAAFRISFLGGGWTHSATGAKGNGTSAYGNTFLTASTRLANNNVHLSYYSRTQLQETSNIDFGAASGVGAPNIMSMSLPRATTNTASFIQGSNTAGVAVQVTGITVTAAYYIGTRTASTIGSSALFINGVLSATSKSANTTGILPTRPFYLNALNNDAFATSPFYSAKECAFASIGSGLTSNDVSNLYRIVEDYQSLLKRNVVNTSLIKIYDVQTIGDPS</sequence>